<evidence type="ECO:0000256" key="1">
    <source>
        <dbReference type="SAM" id="MobiDB-lite"/>
    </source>
</evidence>
<proteinExistence type="predicted"/>
<dbReference type="OrthoDB" id="5949700at2759"/>
<dbReference type="AlphaFoldDB" id="A0A9J6GUT1"/>
<dbReference type="VEuPathDB" id="VectorBase:HLOH_043275"/>
<evidence type="ECO:0000313" key="3">
    <source>
        <dbReference type="EMBL" id="KAH9379237.1"/>
    </source>
</evidence>
<dbReference type="InterPro" id="IPR009003">
    <property type="entry name" value="Peptidase_S1_PA"/>
</dbReference>
<dbReference type="SUPFAM" id="SSF50494">
    <property type="entry name" value="Trypsin-like serine proteases"/>
    <property type="match status" value="2"/>
</dbReference>
<dbReference type="SMART" id="SM00020">
    <property type="entry name" value="Tryp_SPc"/>
    <property type="match status" value="1"/>
</dbReference>
<dbReference type="PANTHER" id="PTHR24258:SF129">
    <property type="entry name" value="LP15124P-RELATED"/>
    <property type="match status" value="1"/>
</dbReference>
<comment type="caution">
    <text evidence="3">The sequence shown here is derived from an EMBL/GenBank/DDBJ whole genome shotgun (WGS) entry which is preliminary data.</text>
</comment>
<dbReference type="GO" id="GO:0004252">
    <property type="term" value="F:serine-type endopeptidase activity"/>
    <property type="evidence" value="ECO:0007669"/>
    <property type="project" value="InterPro"/>
</dbReference>
<dbReference type="Pfam" id="PF00089">
    <property type="entry name" value="Trypsin"/>
    <property type="match status" value="2"/>
</dbReference>
<organism evidence="3 4">
    <name type="scientific">Haemaphysalis longicornis</name>
    <name type="common">Bush tick</name>
    <dbReference type="NCBI Taxonomy" id="44386"/>
    <lineage>
        <taxon>Eukaryota</taxon>
        <taxon>Metazoa</taxon>
        <taxon>Ecdysozoa</taxon>
        <taxon>Arthropoda</taxon>
        <taxon>Chelicerata</taxon>
        <taxon>Arachnida</taxon>
        <taxon>Acari</taxon>
        <taxon>Parasitiformes</taxon>
        <taxon>Ixodida</taxon>
        <taxon>Ixodoidea</taxon>
        <taxon>Ixodidae</taxon>
        <taxon>Haemaphysalinae</taxon>
        <taxon>Haemaphysalis</taxon>
    </lineage>
</organism>
<feature type="domain" description="Peptidase S1" evidence="2">
    <location>
        <begin position="50"/>
        <end position="366"/>
    </location>
</feature>
<protein>
    <recommendedName>
        <fullName evidence="2">Peptidase S1 domain-containing protein</fullName>
    </recommendedName>
</protein>
<accession>A0A9J6GUT1</accession>
<dbReference type="GO" id="GO:0006508">
    <property type="term" value="P:proteolysis"/>
    <property type="evidence" value="ECO:0007669"/>
    <property type="project" value="InterPro"/>
</dbReference>
<reference evidence="3 4" key="1">
    <citation type="journal article" date="2020" name="Cell">
        <title>Large-Scale Comparative Analyses of Tick Genomes Elucidate Their Genetic Diversity and Vector Capacities.</title>
        <authorList>
            <consortium name="Tick Genome and Microbiome Consortium (TIGMIC)"/>
            <person name="Jia N."/>
            <person name="Wang J."/>
            <person name="Shi W."/>
            <person name="Du L."/>
            <person name="Sun Y."/>
            <person name="Zhan W."/>
            <person name="Jiang J.F."/>
            <person name="Wang Q."/>
            <person name="Zhang B."/>
            <person name="Ji P."/>
            <person name="Bell-Sakyi L."/>
            <person name="Cui X.M."/>
            <person name="Yuan T.T."/>
            <person name="Jiang B.G."/>
            <person name="Yang W.F."/>
            <person name="Lam T.T."/>
            <person name="Chang Q.C."/>
            <person name="Ding S.J."/>
            <person name="Wang X.J."/>
            <person name="Zhu J.G."/>
            <person name="Ruan X.D."/>
            <person name="Zhao L."/>
            <person name="Wei J.T."/>
            <person name="Ye R.Z."/>
            <person name="Que T.C."/>
            <person name="Du C.H."/>
            <person name="Zhou Y.H."/>
            <person name="Cheng J.X."/>
            <person name="Dai P.F."/>
            <person name="Guo W.B."/>
            <person name="Han X.H."/>
            <person name="Huang E.J."/>
            <person name="Li L.F."/>
            <person name="Wei W."/>
            <person name="Gao Y.C."/>
            <person name="Liu J.Z."/>
            <person name="Shao H.Z."/>
            <person name="Wang X."/>
            <person name="Wang C.C."/>
            <person name="Yang T.C."/>
            <person name="Huo Q.B."/>
            <person name="Li W."/>
            <person name="Chen H.Y."/>
            <person name="Chen S.E."/>
            <person name="Zhou L.G."/>
            <person name="Ni X.B."/>
            <person name="Tian J.H."/>
            <person name="Sheng Y."/>
            <person name="Liu T."/>
            <person name="Pan Y.S."/>
            <person name="Xia L.Y."/>
            <person name="Li J."/>
            <person name="Zhao F."/>
            <person name="Cao W.C."/>
        </authorList>
    </citation>
    <scope>NUCLEOTIDE SEQUENCE [LARGE SCALE GENOMIC DNA]</scope>
    <source>
        <strain evidence="3">HaeL-2018</strain>
    </source>
</reference>
<dbReference type="PANTHER" id="PTHR24258">
    <property type="entry name" value="SERINE PROTEASE-RELATED"/>
    <property type="match status" value="1"/>
</dbReference>
<sequence length="384" mass="41483">MHVSEEASDIPPPASAGHQDPAGRVGREQGRRVLRARGEAGGAGGSSTRVLPGKLNNDLALVRLDSPVDLNLPHIGAACLPEPRESFEGHRCWVTGWGKDAFGEPPPLPSPLCAPGSGPLRPQDIKIRLGEWDVNRDDEFYAHVEKQAAQVVIHPEFFPGNLNNDLALVRLDSPVDLNLPHIGAACLPEPRESFEGHRCWVTGWGKDAFGNQGEYQNILKKVDVPVVSHDDCQERLKRTRLGPYYQLHPGFVCAGGEPGKDACTSALKAVLGIPVTNPLLQVSTLDIRCGLLRPPLRTGVTVVRALVQMEAPLKGGHTYYPPARQPVDSEREGRTGLLRGRVAGEVCLGSGWTASAVVGWIHISRDRLNGETPAEKPGDVSLRI</sequence>
<dbReference type="InterPro" id="IPR001254">
    <property type="entry name" value="Trypsin_dom"/>
</dbReference>
<dbReference type="Proteomes" id="UP000821853">
    <property type="component" value="Unassembled WGS sequence"/>
</dbReference>
<dbReference type="EMBL" id="JABSTR010000009">
    <property type="protein sequence ID" value="KAH9379237.1"/>
    <property type="molecule type" value="Genomic_DNA"/>
</dbReference>
<evidence type="ECO:0000313" key="4">
    <source>
        <dbReference type="Proteomes" id="UP000821853"/>
    </source>
</evidence>
<dbReference type="InterPro" id="IPR043504">
    <property type="entry name" value="Peptidase_S1_PA_chymotrypsin"/>
</dbReference>
<evidence type="ECO:0000259" key="2">
    <source>
        <dbReference type="PROSITE" id="PS50240"/>
    </source>
</evidence>
<feature type="region of interest" description="Disordered" evidence="1">
    <location>
        <begin position="1"/>
        <end position="26"/>
    </location>
</feature>
<dbReference type="Gene3D" id="2.40.10.10">
    <property type="entry name" value="Trypsin-like serine proteases"/>
    <property type="match status" value="2"/>
</dbReference>
<dbReference type="PROSITE" id="PS50240">
    <property type="entry name" value="TRYPSIN_DOM"/>
    <property type="match status" value="1"/>
</dbReference>
<name>A0A9J6GUT1_HAELO</name>
<gene>
    <name evidence="3" type="ORF">HPB48_006341</name>
</gene>
<keyword evidence="4" id="KW-1185">Reference proteome</keyword>